<feature type="domain" description="SLH" evidence="4">
    <location>
        <begin position="692"/>
        <end position="759"/>
    </location>
</feature>
<dbReference type="Pfam" id="PF05345">
    <property type="entry name" value="He_PIG"/>
    <property type="match status" value="1"/>
</dbReference>
<dbReference type="Proteomes" id="UP000503441">
    <property type="component" value="Chromosome"/>
</dbReference>
<evidence type="ECO:0000313" key="5">
    <source>
        <dbReference type="EMBL" id="QIM19507.1"/>
    </source>
</evidence>
<accession>A0ABX6K2L4</accession>
<feature type="signal peptide" evidence="3">
    <location>
        <begin position="1"/>
        <end position="48"/>
    </location>
</feature>
<dbReference type="PROSITE" id="PS51272">
    <property type="entry name" value="SLH"/>
    <property type="match status" value="3"/>
</dbReference>
<feature type="chain" id="PRO_5045697939" description="SLH domain-containing protein" evidence="3">
    <location>
        <begin position="49"/>
        <end position="833"/>
    </location>
</feature>
<dbReference type="PROSITE" id="PS50012">
    <property type="entry name" value="RCC1_3"/>
    <property type="match status" value="6"/>
</dbReference>
<evidence type="ECO:0000256" key="1">
    <source>
        <dbReference type="ARBA" id="ARBA00022658"/>
    </source>
</evidence>
<dbReference type="PANTHER" id="PTHR45982">
    <property type="entry name" value="REGULATOR OF CHROMOSOME CONDENSATION"/>
    <property type="match status" value="1"/>
</dbReference>
<dbReference type="InterPro" id="IPR013783">
    <property type="entry name" value="Ig-like_fold"/>
</dbReference>
<dbReference type="InterPro" id="IPR000408">
    <property type="entry name" value="Reg_chr_condens"/>
</dbReference>
<keyword evidence="6" id="KW-1185">Reference proteome</keyword>
<dbReference type="InterPro" id="IPR051553">
    <property type="entry name" value="Ran_GTPase-activating"/>
</dbReference>
<keyword evidence="1" id="KW-0344">Guanine-nucleotide releasing factor</keyword>
<feature type="domain" description="SLH" evidence="4">
    <location>
        <begin position="626"/>
        <end position="691"/>
    </location>
</feature>
<sequence length="833" mass="86915">MKHGQRLSVRPRSRNQFLSAFQRASAAFVATAVLAGAAVTATTLPAQADVGTFASPRFVAQGNSNEQISILDDTGNIYLWGYNDDGGLGTGASGAGDVNALFTPTLLQTMPALAAGDKVVGATNGTMSSLAVTEAGRVFAWGRAYPDGAKSVPTEVTSFPGLPVGDKIVQLSSGNVHSAALSESGQLYTWGAGGNGVLGTGNTTAQTAPVNVTSFVPLAAGEKIVHVEASFVNTAVLTSLGKIYLWGHGGYSQLGTGSTANAIVAPVSPVGLPADDPVVQVAAHSAAYVALTASGRVFTWGSNVNGELGIGSSDSVSAVPVEVTSFPELPAGDRITQVEMGQYHVVALSESGVVYTWGSQSNGKLGNGQTVTAKQFTPFRVPAVPSLISGDRVVSVAAGGSTTSMITESGSVFVMGKFVGTGDVTPRATPTAIEIAQLTGSVAVSGRAIVTGTLTAEPSAAAGDWNPAVQFSYQWLRDGVAIDGATAKTYKPVAADAGKAITVQLTGAAPNYKAATVTSDPVTPEAGTAPKVTSSDTVKVDVGKKLSHQVTATGDPAPSTFTVTGTLPKGVTMNASGLFAGTPTVKGNYKVTVKVSNGINPDATQALTIQVTENVIPPVPCATPRKVPVFADAPLTQKFYKEIDWMHCMGYSTGWRQPAGKPLYKPKNSLSREAMAAFIYRMEAPKKYVAPKVSPFADVKPGDPFYREIAWMHEAKLSTGWKQPGAKPVYKPKDSLSREAMAAFIFRLQGTTDKKVAAYKAPKVSPFADMKSGDKFYREVSWMWDAKLSTGNKTSAGREYWPKDSLSREAMAAFIYRFQNGLNAPQAREAVRP</sequence>
<dbReference type="Pfam" id="PF00415">
    <property type="entry name" value="RCC1"/>
    <property type="match status" value="1"/>
</dbReference>
<dbReference type="Pfam" id="PF25390">
    <property type="entry name" value="WD40_RLD"/>
    <property type="match status" value="1"/>
</dbReference>
<proteinExistence type="predicted"/>
<evidence type="ECO:0000259" key="4">
    <source>
        <dbReference type="PROSITE" id="PS51272"/>
    </source>
</evidence>
<dbReference type="InterPro" id="IPR001119">
    <property type="entry name" value="SLH_dom"/>
</dbReference>
<dbReference type="SUPFAM" id="SSF49313">
    <property type="entry name" value="Cadherin-like"/>
    <property type="match status" value="1"/>
</dbReference>
<keyword evidence="2" id="KW-0677">Repeat</keyword>
<dbReference type="Gene3D" id="2.60.40.2700">
    <property type="match status" value="1"/>
</dbReference>
<gene>
    <name evidence="5" type="ORF">G7066_14665</name>
</gene>
<dbReference type="RefSeq" id="WP_166331749.1">
    <property type="nucleotide sequence ID" value="NZ_CP049933.1"/>
</dbReference>
<evidence type="ECO:0000313" key="6">
    <source>
        <dbReference type="Proteomes" id="UP000503441"/>
    </source>
</evidence>
<dbReference type="EMBL" id="CP049933">
    <property type="protein sequence ID" value="QIM19507.1"/>
    <property type="molecule type" value="Genomic_DNA"/>
</dbReference>
<dbReference type="PANTHER" id="PTHR45982:SF1">
    <property type="entry name" value="REGULATOR OF CHROMOSOME CONDENSATION"/>
    <property type="match status" value="1"/>
</dbReference>
<dbReference type="PRINTS" id="PR00633">
    <property type="entry name" value="RCCNDNSATION"/>
</dbReference>
<dbReference type="InterPro" id="IPR058923">
    <property type="entry name" value="RCC1-like_dom"/>
</dbReference>
<reference evidence="5 6" key="1">
    <citation type="submission" date="2020-03" db="EMBL/GenBank/DDBJ databases">
        <title>Leucobacter sp. nov., isolated from beetles.</title>
        <authorList>
            <person name="Hyun D.-W."/>
            <person name="Bae J.-W."/>
        </authorList>
    </citation>
    <scope>NUCLEOTIDE SEQUENCE [LARGE SCALE GENOMIC DNA]</scope>
    <source>
        <strain evidence="5 6">HDW9A</strain>
    </source>
</reference>
<feature type="domain" description="SLH" evidence="4">
    <location>
        <begin position="763"/>
        <end position="829"/>
    </location>
</feature>
<dbReference type="InterPro" id="IPR015919">
    <property type="entry name" value="Cadherin-like_sf"/>
</dbReference>
<dbReference type="SUPFAM" id="SSF50985">
    <property type="entry name" value="RCC1/BLIP-II"/>
    <property type="match status" value="1"/>
</dbReference>
<dbReference type="Gene3D" id="2.130.10.30">
    <property type="entry name" value="Regulator of chromosome condensation 1/beta-lactamase-inhibitor protein II"/>
    <property type="match status" value="1"/>
</dbReference>
<evidence type="ECO:0000256" key="2">
    <source>
        <dbReference type="ARBA" id="ARBA00022737"/>
    </source>
</evidence>
<organism evidence="5 6">
    <name type="scientific">Leucobacter coleopterorum</name>
    <dbReference type="NCBI Taxonomy" id="2714933"/>
    <lineage>
        <taxon>Bacteria</taxon>
        <taxon>Bacillati</taxon>
        <taxon>Actinomycetota</taxon>
        <taxon>Actinomycetes</taxon>
        <taxon>Micrococcales</taxon>
        <taxon>Microbacteriaceae</taxon>
        <taxon>Leucobacter</taxon>
    </lineage>
</organism>
<dbReference type="InterPro" id="IPR009091">
    <property type="entry name" value="RCC1/BLIP-II"/>
</dbReference>
<evidence type="ECO:0000256" key="3">
    <source>
        <dbReference type="SAM" id="SignalP"/>
    </source>
</evidence>
<dbReference type="Gene3D" id="2.60.40.10">
    <property type="entry name" value="Immunoglobulins"/>
    <property type="match status" value="1"/>
</dbReference>
<name>A0ABX6K2L4_9MICO</name>
<protein>
    <recommendedName>
        <fullName evidence="4">SLH domain-containing protein</fullName>
    </recommendedName>
</protein>
<keyword evidence="3" id="KW-0732">Signal</keyword>